<name>A0A8A1L5R5_AJEC8</name>
<sequence>MTKKKIFPVSSLFQLQRVGYFYEFFQAAQCPPTFDRPPRSSNTLLPASAAWANLFYNFPIVTRTHIACISVADARYNQESRNVHEYELQDGMVARHLVAEHTHEYQRVFARHLASTNF</sequence>
<protein>
    <submittedName>
        <fullName evidence="1">Metallothionein-I gene transcription activator</fullName>
    </submittedName>
</protein>
<gene>
    <name evidence="1" type="ORF">I7I53_09612</name>
</gene>
<accession>A0A8A1L5R5</accession>
<dbReference type="Proteomes" id="UP000663419">
    <property type="component" value="Chromosome 1"/>
</dbReference>
<dbReference type="VEuPathDB" id="FungiDB:I7I53_09612"/>
<proteinExistence type="predicted"/>
<evidence type="ECO:0000313" key="2">
    <source>
        <dbReference type="Proteomes" id="UP000663419"/>
    </source>
</evidence>
<dbReference type="EMBL" id="CP069102">
    <property type="protein sequence ID" value="QSS49296.1"/>
    <property type="molecule type" value="Genomic_DNA"/>
</dbReference>
<dbReference type="AlphaFoldDB" id="A0A8A1L5R5"/>
<reference evidence="1" key="1">
    <citation type="submission" date="2021-01" db="EMBL/GenBank/DDBJ databases">
        <title>Chromosome-level genome assembly of a human fungal pathogen reveals clustering of transcriptionally co-regulated genes.</title>
        <authorList>
            <person name="Voorhies M."/>
            <person name="Cohen S."/>
            <person name="Shea T.P."/>
            <person name="Petrus S."/>
            <person name="Munoz J.F."/>
            <person name="Poplawski S."/>
            <person name="Goldman W.E."/>
            <person name="Michael T."/>
            <person name="Cuomo C.A."/>
            <person name="Sil A."/>
            <person name="Beyhan S."/>
        </authorList>
    </citation>
    <scope>NUCLEOTIDE SEQUENCE</scope>
    <source>
        <strain evidence="1">H88</strain>
    </source>
</reference>
<organism evidence="1 2">
    <name type="scientific">Ajellomyces capsulatus (strain H88)</name>
    <name type="common">Darling's disease fungus</name>
    <name type="synonym">Histoplasma capsulatum</name>
    <dbReference type="NCBI Taxonomy" id="544711"/>
    <lineage>
        <taxon>Eukaryota</taxon>
        <taxon>Fungi</taxon>
        <taxon>Dikarya</taxon>
        <taxon>Ascomycota</taxon>
        <taxon>Pezizomycotina</taxon>
        <taxon>Eurotiomycetes</taxon>
        <taxon>Eurotiomycetidae</taxon>
        <taxon>Onygenales</taxon>
        <taxon>Ajellomycetaceae</taxon>
        <taxon>Histoplasma</taxon>
    </lineage>
</organism>
<evidence type="ECO:0000313" key="1">
    <source>
        <dbReference type="EMBL" id="QSS49296.1"/>
    </source>
</evidence>